<gene>
    <name evidence="1" type="ORF">HPE63_01165</name>
</gene>
<evidence type="ECO:0000313" key="2">
    <source>
        <dbReference type="Proteomes" id="UP000598350"/>
    </source>
</evidence>
<accession>A0ABR7V6G5</accession>
<sequence length="256" mass="29163">MKKLFYTLLLLPFLLLSQENQESLVLQNVMLTVLPGHTQAFEKGLASHNKKYHAEGPYQALVYSIGSGVNAGKYMWNMGPLPWSAMDGRPTDENGHDADWEANVVPHLTGEVDVNYWKFETSLSNFSKNFTLNKVLVDVYDLKRFSGEKMEELMKKVHKTMTEKFPDEIFGMYTNEFSSMTNTKDLAFVSFFEKSAWLGQDSTFAQKYSEVHGEGSFATFLKEWGEITHGKYSSEIWAFRKDLSGNTGEIIAATRQ</sequence>
<protein>
    <submittedName>
        <fullName evidence="1">Uncharacterized protein</fullName>
    </submittedName>
</protein>
<comment type="caution">
    <text evidence="1">The sequence shown here is derived from an EMBL/GenBank/DDBJ whole genome shotgun (WGS) entry which is preliminary data.</text>
</comment>
<name>A0ABR7V6G5_9FLAO</name>
<proteinExistence type="predicted"/>
<keyword evidence="2" id="KW-1185">Reference proteome</keyword>
<reference evidence="1 2" key="1">
    <citation type="submission" date="2020-05" db="EMBL/GenBank/DDBJ databases">
        <title>The draft genome sequence of Maribacter arenosus CAU 1321.</title>
        <authorList>
            <person name="Mu L."/>
        </authorList>
    </citation>
    <scope>NUCLEOTIDE SEQUENCE [LARGE SCALE GENOMIC DNA]</scope>
    <source>
        <strain evidence="1 2">CAU 1321</strain>
    </source>
</reference>
<organism evidence="1 2">
    <name type="scientific">Maribacter arenosus</name>
    <dbReference type="NCBI Taxonomy" id="1854708"/>
    <lineage>
        <taxon>Bacteria</taxon>
        <taxon>Pseudomonadati</taxon>
        <taxon>Bacteroidota</taxon>
        <taxon>Flavobacteriia</taxon>
        <taxon>Flavobacteriales</taxon>
        <taxon>Flavobacteriaceae</taxon>
        <taxon>Maribacter</taxon>
    </lineage>
</organism>
<dbReference type="Proteomes" id="UP000598350">
    <property type="component" value="Unassembled WGS sequence"/>
</dbReference>
<dbReference type="RefSeq" id="WP_188312396.1">
    <property type="nucleotide sequence ID" value="NZ_JABTCG010000001.1"/>
</dbReference>
<evidence type="ECO:0000313" key="1">
    <source>
        <dbReference type="EMBL" id="MBD0849264.1"/>
    </source>
</evidence>
<dbReference type="EMBL" id="JABTCG010000001">
    <property type="protein sequence ID" value="MBD0849264.1"/>
    <property type="molecule type" value="Genomic_DNA"/>
</dbReference>